<dbReference type="AlphaFoldDB" id="A0A084UDY1"/>
<dbReference type="RefSeq" id="WP_051914038.1">
    <property type="nucleotide sequence ID" value="NZ_JMQM01000001.1"/>
</dbReference>
<reference evidence="1 2" key="1">
    <citation type="submission" date="2014-05" db="EMBL/GenBank/DDBJ databases">
        <title>Draft Genome Sequence of Nitratireductor basaltis Strain UMTGB225, A Marine Bacterium Isolated from Green Barrel Tunicate.</title>
        <authorList>
            <person name="Gan H.Y."/>
        </authorList>
    </citation>
    <scope>NUCLEOTIDE SEQUENCE [LARGE SCALE GENOMIC DNA]</scope>
    <source>
        <strain evidence="1 2">UMTGB225</strain>
    </source>
</reference>
<sequence>MSGISLNDVVIAQAGIEPGTPVHHALEGRADVMEMTQATHDAALKPNDPGGLSHALRAALAARIARLNDDEALAEHYDGLVGEAGATEEITDIADPRAPAPSDGWLAAVVAYTDLVAARPRDTQAGDIKALKAAGVSDADIVRLSELNAFLAYQIRVIAGLKLMRGAK</sequence>
<dbReference type="OrthoDB" id="5077630at2"/>
<name>A0A084UDY1_9HYPH</name>
<dbReference type="PATRIC" id="fig|472175.3.peg.2201"/>
<dbReference type="Proteomes" id="UP000053675">
    <property type="component" value="Unassembled WGS sequence"/>
</dbReference>
<dbReference type="EMBL" id="JMQM01000001">
    <property type="protein sequence ID" value="KFB11167.1"/>
    <property type="molecule type" value="Genomic_DNA"/>
</dbReference>
<evidence type="ECO:0000313" key="1">
    <source>
        <dbReference type="EMBL" id="KFB11167.1"/>
    </source>
</evidence>
<organism evidence="1 2">
    <name type="scientific">Nitratireductor basaltis</name>
    <dbReference type="NCBI Taxonomy" id="472175"/>
    <lineage>
        <taxon>Bacteria</taxon>
        <taxon>Pseudomonadati</taxon>
        <taxon>Pseudomonadota</taxon>
        <taxon>Alphaproteobacteria</taxon>
        <taxon>Hyphomicrobiales</taxon>
        <taxon>Phyllobacteriaceae</taxon>
        <taxon>Nitratireductor</taxon>
    </lineage>
</organism>
<proteinExistence type="predicted"/>
<dbReference type="SUPFAM" id="SSF69118">
    <property type="entry name" value="AhpD-like"/>
    <property type="match status" value="1"/>
</dbReference>
<evidence type="ECO:0000313" key="2">
    <source>
        <dbReference type="Proteomes" id="UP000053675"/>
    </source>
</evidence>
<keyword evidence="2" id="KW-1185">Reference proteome</keyword>
<dbReference type="STRING" id="472175.EL18_02212"/>
<dbReference type="InterPro" id="IPR029032">
    <property type="entry name" value="AhpD-like"/>
</dbReference>
<dbReference type="Gene3D" id="1.20.1290.10">
    <property type="entry name" value="AhpD-like"/>
    <property type="match status" value="1"/>
</dbReference>
<comment type="caution">
    <text evidence="1">The sequence shown here is derived from an EMBL/GenBank/DDBJ whole genome shotgun (WGS) entry which is preliminary data.</text>
</comment>
<accession>A0A084UDY1</accession>
<dbReference type="eggNOG" id="COG4950">
    <property type="taxonomic scope" value="Bacteria"/>
</dbReference>
<protein>
    <submittedName>
        <fullName evidence="1">Uncharacterized protein</fullName>
    </submittedName>
</protein>
<gene>
    <name evidence="1" type="ORF">EL18_02212</name>
</gene>